<keyword evidence="1" id="KW-1133">Transmembrane helix</keyword>
<name>A0A2P1PQR9_9GAMM</name>
<dbReference type="AlphaFoldDB" id="A0A2P1PQR9"/>
<dbReference type="Pfam" id="PF06580">
    <property type="entry name" value="His_kinase"/>
    <property type="match status" value="1"/>
</dbReference>
<reference evidence="3 4" key="2">
    <citation type="submission" date="2018-03" db="EMBL/GenBank/DDBJ databases">
        <authorList>
            <person name="Keele B.F."/>
        </authorList>
    </citation>
    <scope>NUCLEOTIDE SEQUENCE [LARGE SCALE GENOMIC DNA]</scope>
    <source>
        <strain evidence="3 4">D13</strain>
    </source>
</reference>
<evidence type="ECO:0000256" key="1">
    <source>
        <dbReference type="SAM" id="Phobius"/>
    </source>
</evidence>
<evidence type="ECO:0000259" key="2">
    <source>
        <dbReference type="Pfam" id="PF06580"/>
    </source>
</evidence>
<evidence type="ECO:0000313" key="4">
    <source>
        <dbReference type="Proteomes" id="UP000241074"/>
    </source>
</evidence>
<reference evidence="3 4" key="1">
    <citation type="submission" date="2018-03" db="EMBL/GenBank/DDBJ databases">
        <title>Ahniella affigens gen. nov., sp. nov., a gammaproteobacterium isolated from sandy soil near a stream.</title>
        <authorList>
            <person name="Ko Y."/>
            <person name="Kim J.-H."/>
        </authorList>
    </citation>
    <scope>NUCLEOTIDE SEQUENCE [LARGE SCALE GENOMIC DNA]</scope>
    <source>
        <strain evidence="3 4">D13</strain>
    </source>
</reference>
<dbReference type="PANTHER" id="PTHR34220:SF7">
    <property type="entry name" value="SENSOR HISTIDINE KINASE YPDA"/>
    <property type="match status" value="1"/>
</dbReference>
<dbReference type="SUPFAM" id="SSF55874">
    <property type="entry name" value="ATPase domain of HSP90 chaperone/DNA topoisomerase II/histidine kinase"/>
    <property type="match status" value="1"/>
</dbReference>
<dbReference type="KEGG" id="xba:C7S18_08250"/>
<dbReference type="InterPro" id="IPR050640">
    <property type="entry name" value="Bact_2-comp_sensor_kinase"/>
</dbReference>
<dbReference type="InterPro" id="IPR010559">
    <property type="entry name" value="Sig_transdc_His_kin_internal"/>
</dbReference>
<protein>
    <recommendedName>
        <fullName evidence="2">Signal transduction histidine kinase internal region domain-containing protein</fullName>
    </recommendedName>
</protein>
<keyword evidence="1" id="KW-0812">Transmembrane</keyword>
<feature type="transmembrane region" description="Helical" evidence="1">
    <location>
        <begin position="78"/>
        <end position="105"/>
    </location>
</feature>
<keyword evidence="4" id="KW-1185">Reference proteome</keyword>
<organism evidence="3 4">
    <name type="scientific">Ahniella affigens</name>
    <dbReference type="NCBI Taxonomy" id="2021234"/>
    <lineage>
        <taxon>Bacteria</taxon>
        <taxon>Pseudomonadati</taxon>
        <taxon>Pseudomonadota</taxon>
        <taxon>Gammaproteobacteria</taxon>
        <taxon>Lysobacterales</taxon>
        <taxon>Rhodanobacteraceae</taxon>
        <taxon>Ahniella</taxon>
    </lineage>
</organism>
<dbReference type="PANTHER" id="PTHR34220">
    <property type="entry name" value="SENSOR HISTIDINE KINASE YPDA"/>
    <property type="match status" value="1"/>
</dbReference>
<dbReference type="EMBL" id="CP027860">
    <property type="protein sequence ID" value="AVP97185.1"/>
    <property type="molecule type" value="Genomic_DNA"/>
</dbReference>
<dbReference type="InterPro" id="IPR036890">
    <property type="entry name" value="HATPase_C_sf"/>
</dbReference>
<dbReference type="GO" id="GO:0000155">
    <property type="term" value="F:phosphorelay sensor kinase activity"/>
    <property type="evidence" value="ECO:0007669"/>
    <property type="project" value="InterPro"/>
</dbReference>
<dbReference type="OrthoDB" id="2514702at2"/>
<sequence length="360" mass="40428">MFRGIPKLAIGAVALFWVLSVVTSVASLYFDPELVRADIGWPQVWLKRGLLACYWLSASLFALVWFRDRVVGVSRFRSHAIGALWIAMLMTVLGVLYISIVVVAISHGKIGFFRALQQQWGFELLYTWFNGIQIVAAANAFHYFLYTRRQEQAKALLQLKLSEAEISLLRAQLEPHFLFNTLNSIASLARLNRVQATVDALNQLGGLLRGVLEVGRRQLMPWPWELEFTRLYVALQTLRFADKLDVRLHVGPIPEGTPFPVMLLQPLIENAIHHGPLADGERCVVDVSVILDQRYWQVEVSNRIGHTAAHGSHGVGWSNSKARLRAIYGDRASFAQARSAAFFTVSARFPEQVEHEGVGA</sequence>
<dbReference type="GO" id="GO:0016020">
    <property type="term" value="C:membrane"/>
    <property type="evidence" value="ECO:0007669"/>
    <property type="project" value="InterPro"/>
</dbReference>
<proteinExistence type="predicted"/>
<feature type="transmembrane region" description="Helical" evidence="1">
    <location>
        <begin position="125"/>
        <end position="146"/>
    </location>
</feature>
<gene>
    <name evidence="3" type="ORF">C7S18_08250</name>
</gene>
<dbReference type="Proteomes" id="UP000241074">
    <property type="component" value="Chromosome"/>
</dbReference>
<feature type="domain" description="Signal transduction histidine kinase internal region" evidence="2">
    <location>
        <begin position="164"/>
        <end position="244"/>
    </location>
</feature>
<keyword evidence="1" id="KW-0472">Membrane</keyword>
<dbReference type="Gene3D" id="3.30.565.10">
    <property type="entry name" value="Histidine kinase-like ATPase, C-terminal domain"/>
    <property type="match status" value="1"/>
</dbReference>
<evidence type="ECO:0000313" key="3">
    <source>
        <dbReference type="EMBL" id="AVP97185.1"/>
    </source>
</evidence>
<feature type="transmembrane region" description="Helical" evidence="1">
    <location>
        <begin position="48"/>
        <end position="66"/>
    </location>
</feature>
<accession>A0A2P1PQR9</accession>